<keyword evidence="2 4" id="KW-0378">Hydrolase</keyword>
<sequence length="476" mass="54264">MLVAFCAAALTGFCHGDARAERSNILWIYVDDMSDWMGCYGDPIAATPNINRLAEGGVLFQHAYMPAPVCSTTRSALITGTMQTTHGLHQHRTMIKKPLPDDLTTIPELFRQAGYLTFNEAKDDYNFVRDRETMYSPEFQRPSRKQVNSHMLGRDASWLKPLKGRRFFGQIQLNGGKFGGETGAKFPTESRFDTDRVSVPPQYPDHPVFRDAIARHYEQIAETDAQVGAILEALKAYDLWDNTAVFFFTDHGSPLPRAKQFLYEDGLKVPLIVHWPTGNDVITRRGNVRADLVSGIDITASTLGLAGIAVPEFMEGVDLFAEDYAPQQYVISARDRMGNAIDRIRTVRSQRFRYIRNYELDRALFQPQYRDKYATFMTLQKLLRLGKLSPIQASYFDAEHRPAEELYDLVNDPHQINNLAENPEFRAVLESHRRHLADWEEATDDKGRYPESRESLKRVFESSAGKCVSPEYDFLK</sequence>
<evidence type="ECO:0000313" key="4">
    <source>
        <dbReference type="EMBL" id="QDS88469.1"/>
    </source>
</evidence>
<dbReference type="CDD" id="cd16027">
    <property type="entry name" value="SGSH"/>
    <property type="match status" value="1"/>
</dbReference>
<evidence type="ECO:0000256" key="1">
    <source>
        <dbReference type="ARBA" id="ARBA00008779"/>
    </source>
</evidence>
<protein>
    <submittedName>
        <fullName evidence="4">Arylsulfatase</fullName>
        <ecNumber evidence="4">3.1.6.1</ecNumber>
    </submittedName>
</protein>
<gene>
    <name evidence="4" type="ORF">EC9_26600</name>
</gene>
<dbReference type="SUPFAM" id="SSF53649">
    <property type="entry name" value="Alkaline phosphatase-like"/>
    <property type="match status" value="1"/>
</dbReference>
<dbReference type="Pfam" id="PF00884">
    <property type="entry name" value="Sulfatase"/>
    <property type="match status" value="1"/>
</dbReference>
<comment type="similarity">
    <text evidence="1">Belongs to the sulfatase family.</text>
</comment>
<dbReference type="EC" id="3.1.6.1" evidence="4"/>
<proteinExistence type="inferred from homology"/>
<dbReference type="GO" id="GO:0004065">
    <property type="term" value="F:arylsulfatase activity"/>
    <property type="evidence" value="ECO:0007669"/>
    <property type="project" value="UniProtKB-EC"/>
</dbReference>
<keyword evidence="5" id="KW-1185">Reference proteome</keyword>
<dbReference type="Proteomes" id="UP000319557">
    <property type="component" value="Chromosome"/>
</dbReference>
<dbReference type="InterPro" id="IPR017850">
    <property type="entry name" value="Alkaline_phosphatase_core_sf"/>
</dbReference>
<dbReference type="KEGG" id="ruv:EC9_26600"/>
<feature type="domain" description="Sulfatase N-terminal" evidence="3">
    <location>
        <begin position="23"/>
        <end position="308"/>
    </location>
</feature>
<evidence type="ECO:0000256" key="2">
    <source>
        <dbReference type="ARBA" id="ARBA00022801"/>
    </source>
</evidence>
<evidence type="ECO:0000259" key="3">
    <source>
        <dbReference type="Pfam" id="PF00884"/>
    </source>
</evidence>
<dbReference type="InterPro" id="IPR050738">
    <property type="entry name" value="Sulfatase"/>
</dbReference>
<reference evidence="4 5" key="1">
    <citation type="submission" date="2019-02" db="EMBL/GenBank/DDBJ databases">
        <title>Deep-cultivation of Planctomycetes and their phenomic and genomic characterization uncovers novel biology.</title>
        <authorList>
            <person name="Wiegand S."/>
            <person name="Jogler M."/>
            <person name="Boedeker C."/>
            <person name="Pinto D."/>
            <person name="Vollmers J."/>
            <person name="Rivas-Marin E."/>
            <person name="Kohn T."/>
            <person name="Peeters S.H."/>
            <person name="Heuer A."/>
            <person name="Rast P."/>
            <person name="Oberbeckmann S."/>
            <person name="Bunk B."/>
            <person name="Jeske O."/>
            <person name="Meyerdierks A."/>
            <person name="Storesund J.E."/>
            <person name="Kallscheuer N."/>
            <person name="Luecker S."/>
            <person name="Lage O.M."/>
            <person name="Pohl T."/>
            <person name="Merkel B.J."/>
            <person name="Hornburger P."/>
            <person name="Mueller R.-W."/>
            <person name="Bruemmer F."/>
            <person name="Labrenz M."/>
            <person name="Spormann A.M."/>
            <person name="Op den Camp H."/>
            <person name="Overmann J."/>
            <person name="Amann R."/>
            <person name="Jetten M.S.M."/>
            <person name="Mascher T."/>
            <person name="Medema M.H."/>
            <person name="Devos D.P."/>
            <person name="Kaster A.-K."/>
            <person name="Ovreas L."/>
            <person name="Rohde M."/>
            <person name="Galperin M.Y."/>
            <person name="Jogler C."/>
        </authorList>
    </citation>
    <scope>NUCLEOTIDE SEQUENCE [LARGE SCALE GENOMIC DNA]</scope>
    <source>
        <strain evidence="4 5">EC9</strain>
    </source>
</reference>
<dbReference type="EMBL" id="CP036261">
    <property type="protein sequence ID" value="QDS88469.1"/>
    <property type="molecule type" value="Genomic_DNA"/>
</dbReference>
<organism evidence="4 5">
    <name type="scientific">Rosistilla ulvae</name>
    <dbReference type="NCBI Taxonomy" id="1930277"/>
    <lineage>
        <taxon>Bacteria</taxon>
        <taxon>Pseudomonadati</taxon>
        <taxon>Planctomycetota</taxon>
        <taxon>Planctomycetia</taxon>
        <taxon>Pirellulales</taxon>
        <taxon>Pirellulaceae</taxon>
        <taxon>Rosistilla</taxon>
    </lineage>
</organism>
<dbReference type="Gene3D" id="3.40.720.10">
    <property type="entry name" value="Alkaline Phosphatase, subunit A"/>
    <property type="match status" value="1"/>
</dbReference>
<dbReference type="InterPro" id="IPR000917">
    <property type="entry name" value="Sulfatase_N"/>
</dbReference>
<dbReference type="PANTHER" id="PTHR42693">
    <property type="entry name" value="ARYLSULFATASE FAMILY MEMBER"/>
    <property type="match status" value="1"/>
</dbReference>
<evidence type="ECO:0000313" key="5">
    <source>
        <dbReference type="Proteomes" id="UP000319557"/>
    </source>
</evidence>
<dbReference type="AlphaFoldDB" id="A0A517M0X7"/>
<accession>A0A517M0X7</accession>
<dbReference type="PANTHER" id="PTHR42693:SF53">
    <property type="entry name" value="ENDO-4-O-SULFATASE"/>
    <property type="match status" value="1"/>
</dbReference>
<name>A0A517M0X7_9BACT</name>